<dbReference type="CDD" id="cd00385">
    <property type="entry name" value="Isoprenoid_Biosyn_C1"/>
    <property type="match status" value="1"/>
</dbReference>
<dbReference type="InterPro" id="IPR008949">
    <property type="entry name" value="Isoprenoid_synthase_dom_sf"/>
</dbReference>
<sequence>MTSRYNLRNGARIMSDQFIIDSIKTFKERCLRLVHHKTLLTYTGQPKLDDVRLFFLLLPFFVNGKWKEGQEEAAQAVALIQSALTAHDDIYEQEEISKDQQLTVLAGDFYSGMYYQLLAKTGDIELIQLLSTGIVSISEKKADFYDRKMLSFDHWMRNLTIIETLSFRQYYEYYGEENLISLMENGLILHVGQKTLNHWNESSLSNWSEIFLHKVHTPASSISSKDLFFQALDKVEKDVQDLISNLNSAPVGAMNFVRNNLLHHYSADIR</sequence>
<gene>
    <name evidence="1" type="ORF">D3873_05615</name>
</gene>
<evidence type="ECO:0000313" key="1">
    <source>
        <dbReference type="EMBL" id="AYC29385.1"/>
    </source>
</evidence>
<protein>
    <recommendedName>
        <fullName evidence="3">Heptaprenyl diphosphate synthase</fullName>
    </recommendedName>
</protein>
<dbReference type="Gene3D" id="1.20.120.1450">
    <property type="match status" value="1"/>
</dbReference>
<dbReference type="GO" id="GO:0009234">
    <property type="term" value="P:menaquinone biosynthetic process"/>
    <property type="evidence" value="ECO:0007669"/>
    <property type="project" value="InterPro"/>
</dbReference>
<dbReference type="InterPro" id="IPR009920">
    <property type="entry name" value="HEPPP_synth_su1"/>
</dbReference>
<evidence type="ECO:0000313" key="2">
    <source>
        <dbReference type="Proteomes" id="UP000265725"/>
    </source>
</evidence>
<accession>A0A385YRI6</accession>
<keyword evidence="2" id="KW-1185">Reference proteome</keyword>
<dbReference type="OrthoDB" id="2417886at2"/>
<organism evidence="1 2">
    <name type="scientific">Paenisporosarcina cavernae</name>
    <dbReference type="NCBI Taxonomy" id="2320858"/>
    <lineage>
        <taxon>Bacteria</taxon>
        <taxon>Bacillati</taxon>
        <taxon>Bacillota</taxon>
        <taxon>Bacilli</taxon>
        <taxon>Bacillales</taxon>
        <taxon>Caryophanaceae</taxon>
        <taxon>Paenisporosarcina</taxon>
    </lineage>
</organism>
<dbReference type="EMBL" id="CP032418">
    <property type="protein sequence ID" value="AYC29385.1"/>
    <property type="molecule type" value="Genomic_DNA"/>
</dbReference>
<evidence type="ECO:0008006" key="3">
    <source>
        <dbReference type="Google" id="ProtNLM"/>
    </source>
</evidence>
<dbReference type="Pfam" id="PF07307">
    <property type="entry name" value="HEPPP_synt_1"/>
    <property type="match status" value="1"/>
</dbReference>
<proteinExistence type="predicted"/>
<dbReference type="Proteomes" id="UP000265725">
    <property type="component" value="Chromosome"/>
</dbReference>
<reference evidence="2" key="1">
    <citation type="submission" date="2018-09" db="EMBL/GenBank/DDBJ databases">
        <authorList>
            <person name="Zhu H."/>
        </authorList>
    </citation>
    <scope>NUCLEOTIDE SEQUENCE [LARGE SCALE GENOMIC DNA]</scope>
    <source>
        <strain evidence="2">K2R23-3</strain>
    </source>
</reference>
<name>A0A385YRI6_9BACL</name>
<dbReference type="AlphaFoldDB" id="A0A385YRI6"/>
<dbReference type="KEGG" id="paek:D3873_05615"/>
<dbReference type="SUPFAM" id="SSF48576">
    <property type="entry name" value="Terpenoid synthases"/>
    <property type="match status" value="1"/>
</dbReference>